<dbReference type="EMBL" id="MKQR01000032">
    <property type="protein sequence ID" value="OLR89555.1"/>
    <property type="molecule type" value="Genomic_DNA"/>
</dbReference>
<comment type="caution">
    <text evidence="2">The sequence shown here is derived from an EMBL/GenBank/DDBJ whole genome shotgun (WGS) entry which is preliminary data.</text>
</comment>
<reference evidence="2 3" key="1">
    <citation type="submission" date="2016-10" db="EMBL/GenBank/DDBJ databases">
        <title>The Draft Genome Sequence of Actinokineospora bangkokensis 44EHWT reveals the biosynthetic pathway of antifungal compounds Thailandins with unusual extender unit butylmalonyl-CoA.</title>
        <authorList>
            <person name="Greule A."/>
            <person name="Intra B."/>
            <person name="Flemming S."/>
            <person name="Rommel M.G."/>
            <person name="Panbangred W."/>
            <person name="Bechthold A."/>
        </authorList>
    </citation>
    <scope>NUCLEOTIDE SEQUENCE [LARGE SCALE GENOMIC DNA]</scope>
    <source>
        <strain evidence="2 3">44EHW</strain>
    </source>
</reference>
<name>A0A1Q9LC22_9PSEU</name>
<protein>
    <recommendedName>
        <fullName evidence="4">Replication-relaxation</fullName>
    </recommendedName>
</protein>
<dbReference type="OrthoDB" id="4146863at2"/>
<dbReference type="Proteomes" id="UP000186040">
    <property type="component" value="Unassembled WGS sequence"/>
</dbReference>
<evidence type="ECO:0000256" key="1">
    <source>
        <dbReference type="SAM" id="MobiDB-lite"/>
    </source>
</evidence>
<organism evidence="2 3">
    <name type="scientific">Actinokineospora bangkokensis</name>
    <dbReference type="NCBI Taxonomy" id="1193682"/>
    <lineage>
        <taxon>Bacteria</taxon>
        <taxon>Bacillati</taxon>
        <taxon>Actinomycetota</taxon>
        <taxon>Actinomycetes</taxon>
        <taxon>Pseudonocardiales</taxon>
        <taxon>Pseudonocardiaceae</taxon>
        <taxon>Actinokineospora</taxon>
    </lineage>
</organism>
<feature type="region of interest" description="Disordered" evidence="1">
    <location>
        <begin position="259"/>
        <end position="302"/>
    </location>
</feature>
<sequence>MSPDATSTLLARLSDRDVAILESLSCFRLLTTAQIRRLHFHDHANQGAASTAAMRVLDRLEARNLVARLKRRIGGVRAGSSGISWQLGAVGERLLRVRHGGTARRRYLEPSAAFADHTLAVADAAIELWELQRTGALDELTIETEPYNWRSFVGPLGTTEWLKPDLFAITTSGDFEDHRFIEVDLATEHPPVVLRKAKAYQRYAATGAHQAQHGLFPAVVWLVPDERRQRSLEYAFERDAAIQPELFRVITRDQLTAVATNQLPEPPTKGGPTPSNDTHSSTPTSQAGSGQPQNASSTARST</sequence>
<feature type="compositionally biased region" description="Polar residues" evidence="1">
    <location>
        <begin position="273"/>
        <end position="302"/>
    </location>
</feature>
<evidence type="ECO:0000313" key="2">
    <source>
        <dbReference type="EMBL" id="OLR89555.1"/>
    </source>
</evidence>
<gene>
    <name evidence="2" type="ORF">BJP25_05620</name>
</gene>
<dbReference type="STRING" id="1193682.BJP25_05620"/>
<dbReference type="Pfam" id="PF13814">
    <property type="entry name" value="Replic_Relax"/>
    <property type="match status" value="1"/>
</dbReference>
<keyword evidence="3" id="KW-1185">Reference proteome</keyword>
<dbReference type="InterPro" id="IPR025855">
    <property type="entry name" value="Replic_Relax"/>
</dbReference>
<dbReference type="AlphaFoldDB" id="A0A1Q9LC22"/>
<evidence type="ECO:0000313" key="3">
    <source>
        <dbReference type="Proteomes" id="UP000186040"/>
    </source>
</evidence>
<proteinExistence type="predicted"/>
<accession>A0A1Q9LC22</accession>
<evidence type="ECO:0008006" key="4">
    <source>
        <dbReference type="Google" id="ProtNLM"/>
    </source>
</evidence>
<dbReference type="RefSeq" id="WP_075978740.1">
    <property type="nucleotide sequence ID" value="NZ_MKQR01000032.1"/>
</dbReference>